<evidence type="ECO:0000313" key="8">
    <source>
        <dbReference type="EMBL" id="KAL0159860.1"/>
    </source>
</evidence>
<evidence type="ECO:0000256" key="4">
    <source>
        <dbReference type="ARBA" id="ARBA00023015"/>
    </source>
</evidence>
<dbReference type="AlphaFoldDB" id="A0ABD0NCV5"/>
<keyword evidence="6" id="KW-0539">Nucleus</keyword>
<evidence type="ECO:0000256" key="7">
    <source>
        <dbReference type="SAM" id="MobiDB-lite"/>
    </source>
</evidence>
<evidence type="ECO:0000256" key="3">
    <source>
        <dbReference type="ARBA" id="ARBA00022679"/>
    </source>
</evidence>
<organism evidence="8 9">
    <name type="scientific">Cirrhinus mrigala</name>
    <name type="common">Mrigala</name>
    <dbReference type="NCBI Taxonomy" id="683832"/>
    <lineage>
        <taxon>Eukaryota</taxon>
        <taxon>Metazoa</taxon>
        <taxon>Chordata</taxon>
        <taxon>Craniata</taxon>
        <taxon>Vertebrata</taxon>
        <taxon>Euteleostomi</taxon>
        <taxon>Actinopterygii</taxon>
        <taxon>Neopterygii</taxon>
        <taxon>Teleostei</taxon>
        <taxon>Ostariophysi</taxon>
        <taxon>Cypriniformes</taxon>
        <taxon>Cyprinidae</taxon>
        <taxon>Labeoninae</taxon>
        <taxon>Labeonini</taxon>
        <taxon>Cirrhinus</taxon>
    </lineage>
</organism>
<keyword evidence="5" id="KW-0804">Transcription</keyword>
<dbReference type="PANTHER" id="PTHR13808">
    <property type="entry name" value="CBP/P300-RELATED"/>
    <property type="match status" value="1"/>
</dbReference>
<feature type="compositionally biased region" description="Basic residues" evidence="7">
    <location>
        <begin position="1"/>
        <end position="13"/>
    </location>
</feature>
<comment type="caution">
    <text evidence="8">The sequence shown here is derived from an EMBL/GenBank/DDBJ whole genome shotgun (WGS) entry which is preliminary data.</text>
</comment>
<dbReference type="Proteomes" id="UP001529510">
    <property type="component" value="Unassembled WGS sequence"/>
</dbReference>
<sequence length="55" mass="6406">KNAKKKNNKKTNKNKSSVSRANKKKPGMPNVANDLSQKLYATMEKHKEVYYMFFV</sequence>
<protein>
    <recommendedName>
        <fullName evidence="2">histone acetyltransferase</fullName>
        <ecNumber evidence="2">2.3.1.48</ecNumber>
    </recommendedName>
</protein>
<name>A0ABD0NCV5_CIRMR</name>
<keyword evidence="9" id="KW-1185">Reference proteome</keyword>
<proteinExistence type="predicted"/>
<dbReference type="InterPro" id="IPR013178">
    <property type="entry name" value="Histone_AcTrfase_Rtt109/CBP"/>
</dbReference>
<keyword evidence="4" id="KW-0805">Transcription regulation</keyword>
<keyword evidence="3" id="KW-0808">Transferase</keyword>
<reference evidence="8 9" key="1">
    <citation type="submission" date="2024-05" db="EMBL/GenBank/DDBJ databases">
        <title>Genome sequencing and assembly of Indian major carp, Cirrhinus mrigala (Hamilton, 1822).</title>
        <authorList>
            <person name="Mohindra V."/>
            <person name="Chowdhury L.M."/>
            <person name="Lal K."/>
            <person name="Jena J.K."/>
        </authorList>
    </citation>
    <scope>NUCLEOTIDE SEQUENCE [LARGE SCALE GENOMIC DNA]</scope>
    <source>
        <strain evidence="8">CM1030</strain>
        <tissue evidence="8">Blood</tissue>
    </source>
</reference>
<comment type="subcellular location">
    <subcellularLocation>
        <location evidence="1">Nucleus</location>
    </subcellularLocation>
</comment>
<evidence type="ECO:0000256" key="5">
    <source>
        <dbReference type="ARBA" id="ARBA00023163"/>
    </source>
</evidence>
<evidence type="ECO:0000313" key="9">
    <source>
        <dbReference type="Proteomes" id="UP001529510"/>
    </source>
</evidence>
<feature type="non-terminal residue" evidence="8">
    <location>
        <position position="1"/>
    </location>
</feature>
<dbReference type="PANTHER" id="PTHR13808:SF34">
    <property type="entry name" value="CREB-BINDING PROTEIN"/>
    <property type="match status" value="1"/>
</dbReference>
<dbReference type="EMBL" id="JAMKFB020000022">
    <property type="protein sequence ID" value="KAL0159860.1"/>
    <property type="molecule type" value="Genomic_DNA"/>
</dbReference>
<gene>
    <name evidence="8" type="ORF">M9458_043585</name>
</gene>
<accession>A0ABD0NCV5</accession>
<evidence type="ECO:0000256" key="6">
    <source>
        <dbReference type="ARBA" id="ARBA00023242"/>
    </source>
</evidence>
<dbReference type="GO" id="GO:0004402">
    <property type="term" value="F:histone acetyltransferase activity"/>
    <property type="evidence" value="ECO:0007669"/>
    <property type="project" value="UniProtKB-ARBA"/>
</dbReference>
<evidence type="ECO:0000256" key="1">
    <source>
        <dbReference type="ARBA" id="ARBA00004123"/>
    </source>
</evidence>
<dbReference type="GO" id="GO:0005634">
    <property type="term" value="C:nucleus"/>
    <property type="evidence" value="ECO:0007669"/>
    <property type="project" value="UniProtKB-SubCell"/>
</dbReference>
<feature type="region of interest" description="Disordered" evidence="7">
    <location>
        <begin position="1"/>
        <end position="32"/>
    </location>
</feature>
<evidence type="ECO:0000256" key="2">
    <source>
        <dbReference type="ARBA" id="ARBA00013184"/>
    </source>
</evidence>
<dbReference type="EC" id="2.3.1.48" evidence="2"/>